<name>A0A8F9TWV2_9BACT</name>
<dbReference type="Proteomes" id="UP000825051">
    <property type="component" value="Chromosome"/>
</dbReference>
<keyword evidence="3" id="KW-1185">Reference proteome</keyword>
<accession>A0A8F9TWV2</accession>
<sequence length="108" mass="11702">MSSTPHSSSGRLAHSFVRYVGSTLVAPAHGPVRTSMVVAAVILAVEVGALLFRVPGLGAWGRVGVIYALICGLGVTVFFSEMRRMKAALVFARREREARRLMDLPEDF</sequence>
<dbReference type="AlphaFoldDB" id="A0A8F9TWV2"/>
<keyword evidence="1" id="KW-1133">Transmembrane helix</keyword>
<gene>
    <name evidence="2" type="ORF">K0B96_00970</name>
</gene>
<dbReference type="RefSeq" id="WP_220162781.1">
    <property type="nucleotide sequence ID" value="NZ_CP080507.1"/>
</dbReference>
<keyword evidence="1" id="KW-0812">Transmembrane</keyword>
<feature type="transmembrane region" description="Helical" evidence="1">
    <location>
        <begin position="60"/>
        <end position="79"/>
    </location>
</feature>
<keyword evidence="1" id="KW-0472">Membrane</keyword>
<organism evidence="2 3">
    <name type="scientific">Horticoccus luteus</name>
    <dbReference type="NCBI Taxonomy" id="2862869"/>
    <lineage>
        <taxon>Bacteria</taxon>
        <taxon>Pseudomonadati</taxon>
        <taxon>Verrucomicrobiota</taxon>
        <taxon>Opitutia</taxon>
        <taxon>Opitutales</taxon>
        <taxon>Opitutaceae</taxon>
        <taxon>Horticoccus</taxon>
    </lineage>
</organism>
<dbReference type="EMBL" id="CP080507">
    <property type="protein sequence ID" value="QYM79218.1"/>
    <property type="molecule type" value="Genomic_DNA"/>
</dbReference>
<evidence type="ECO:0000313" key="3">
    <source>
        <dbReference type="Proteomes" id="UP000825051"/>
    </source>
</evidence>
<proteinExistence type="predicted"/>
<dbReference type="KEGG" id="ole:K0B96_00970"/>
<protein>
    <submittedName>
        <fullName evidence="2">Uncharacterized protein</fullName>
    </submittedName>
</protein>
<evidence type="ECO:0000256" key="1">
    <source>
        <dbReference type="SAM" id="Phobius"/>
    </source>
</evidence>
<evidence type="ECO:0000313" key="2">
    <source>
        <dbReference type="EMBL" id="QYM79218.1"/>
    </source>
</evidence>
<reference evidence="2" key="1">
    <citation type="submission" date="2021-08" db="EMBL/GenBank/DDBJ databases">
        <title>Genome of a novel bacterium of the phylum Verrucomicrobia, Oleiharenicola sp. KSB-15.</title>
        <authorList>
            <person name="Chung J.-H."/>
            <person name="Ahn J.-H."/>
            <person name="Yoon Y."/>
            <person name="Kim D.-Y."/>
            <person name="An S.-H."/>
            <person name="Park I."/>
            <person name="Yeon J."/>
        </authorList>
    </citation>
    <scope>NUCLEOTIDE SEQUENCE</scope>
    <source>
        <strain evidence="2">KSB-15</strain>
    </source>
</reference>